<feature type="transmembrane region" description="Helical" evidence="1">
    <location>
        <begin position="254"/>
        <end position="275"/>
    </location>
</feature>
<evidence type="ECO:0000313" key="2">
    <source>
        <dbReference type="EMBL" id="QLG26534.1"/>
    </source>
</evidence>
<dbReference type="GO" id="GO:0016787">
    <property type="term" value="F:hydrolase activity"/>
    <property type="evidence" value="ECO:0007669"/>
    <property type="project" value="UniProtKB-KW"/>
</dbReference>
<dbReference type="Pfam" id="PF04307">
    <property type="entry name" value="YdjM"/>
    <property type="match status" value="2"/>
</dbReference>
<organism evidence="2 3">
    <name type="scientific">Halorarum halophilum</name>
    <dbReference type="NCBI Taxonomy" id="2743090"/>
    <lineage>
        <taxon>Archaea</taxon>
        <taxon>Methanobacteriati</taxon>
        <taxon>Methanobacteriota</taxon>
        <taxon>Stenosarchaea group</taxon>
        <taxon>Halobacteria</taxon>
        <taxon>Halobacteriales</taxon>
        <taxon>Haloferacaceae</taxon>
        <taxon>Halorarum</taxon>
    </lineage>
</organism>
<accession>A0A7D5K698</accession>
<reference evidence="2 3" key="1">
    <citation type="submission" date="2020-07" db="EMBL/GenBank/DDBJ databases">
        <title>Gai3-2, isolated from salt lake.</title>
        <authorList>
            <person name="Cui H."/>
            <person name="Shi X."/>
        </authorList>
    </citation>
    <scope>NUCLEOTIDE SEQUENCE [LARGE SCALE GENOMIC DNA]</scope>
    <source>
        <strain evidence="2 3">Gai3-2</strain>
    </source>
</reference>
<sequence>MFVGHALLAFALVGALAARVTDPRRALAYGAVAAAFAAVPDVDIGYAVVGLGGALGAGPLELASAFWETGNVVHRAVTHSLVVAPVAALAAAAWVDGRRLARTLAIVLAVLLVAVATVATGALAGVVTFAFAAACLALASVVVRRTDLDPRATFCLALVGLATHPFGDMFTGEPPALFYPLASVPLETVSLHPDPTLHLLAAFGIELATVWAALLVWTGLREGRRLPRVDARAATGAAYAATAFVIPAPTLDVSYPFVFSVLAVGLVGVAPRVRFRSRTFSRPGPERAVYTGLTAVTVAALAYAAAYVSLFG</sequence>
<feature type="transmembrane region" description="Helical" evidence="1">
    <location>
        <begin position="106"/>
        <end position="139"/>
    </location>
</feature>
<name>A0A7D5K698_9EURY</name>
<feature type="transmembrane region" description="Helical" evidence="1">
    <location>
        <begin position="229"/>
        <end position="248"/>
    </location>
</feature>
<keyword evidence="1" id="KW-0472">Membrane</keyword>
<proteinExistence type="predicted"/>
<evidence type="ECO:0000313" key="3">
    <source>
        <dbReference type="Proteomes" id="UP000509750"/>
    </source>
</evidence>
<evidence type="ECO:0000256" key="1">
    <source>
        <dbReference type="SAM" id="Phobius"/>
    </source>
</evidence>
<keyword evidence="3" id="KW-1185">Reference proteome</keyword>
<dbReference type="Proteomes" id="UP000509750">
    <property type="component" value="Chromosome"/>
</dbReference>
<dbReference type="GeneID" id="56027728"/>
<feature type="transmembrane region" description="Helical" evidence="1">
    <location>
        <begin position="197"/>
        <end position="217"/>
    </location>
</feature>
<keyword evidence="1" id="KW-1133">Transmembrane helix</keyword>
<dbReference type="EMBL" id="CP058529">
    <property type="protein sequence ID" value="QLG26534.1"/>
    <property type="molecule type" value="Genomic_DNA"/>
</dbReference>
<dbReference type="InterPro" id="IPR007404">
    <property type="entry name" value="YdjM-like"/>
</dbReference>
<protein>
    <submittedName>
        <fullName evidence="2">Metal-dependent hydrolase</fullName>
    </submittedName>
</protein>
<dbReference type="RefSeq" id="WP_179168109.1">
    <property type="nucleotide sequence ID" value="NZ_CP058529.1"/>
</dbReference>
<keyword evidence="1" id="KW-0812">Transmembrane</keyword>
<dbReference type="KEGG" id="halg:HUG10_02805"/>
<feature type="transmembrane region" description="Helical" evidence="1">
    <location>
        <begin position="287"/>
        <end position="310"/>
    </location>
</feature>
<feature type="transmembrane region" description="Helical" evidence="1">
    <location>
        <begin position="76"/>
        <end position="94"/>
    </location>
</feature>
<dbReference type="AlphaFoldDB" id="A0A7D5K698"/>
<dbReference type="OrthoDB" id="313450at2157"/>
<gene>
    <name evidence="2" type="ORF">HUG10_02805</name>
</gene>
<keyword evidence="2" id="KW-0378">Hydrolase</keyword>